<reference evidence="2 3" key="1">
    <citation type="journal article" date="2019" name="ISME J.">
        <title>Insights into ecological role of a new deltaproteobacterial order Candidatus Acidulodesulfobacterales by metagenomics and metatranscriptomics.</title>
        <authorList>
            <person name="Tan S."/>
            <person name="Liu J."/>
            <person name="Fang Y."/>
            <person name="Hedlund B.P."/>
            <person name="Lian Z.H."/>
            <person name="Huang L.Y."/>
            <person name="Li J.T."/>
            <person name="Huang L.N."/>
            <person name="Li W.J."/>
            <person name="Jiang H.C."/>
            <person name="Dong H.L."/>
            <person name="Shu W.S."/>
        </authorList>
    </citation>
    <scope>NUCLEOTIDE SEQUENCE [LARGE SCALE GENOMIC DNA]</scope>
    <source>
        <strain evidence="2">AP2</strain>
    </source>
</reference>
<dbReference type="PANTHER" id="PTHR43393">
    <property type="entry name" value="CYTOKININ RIBOSIDE 5'-MONOPHOSPHATE PHOSPHORIBOHYDROLASE"/>
    <property type="match status" value="1"/>
</dbReference>
<dbReference type="Gene3D" id="3.40.50.450">
    <property type="match status" value="1"/>
</dbReference>
<organism evidence="2 3">
    <name type="scientific">Acididesulfobacter guangdongensis</name>
    <dbReference type="NCBI Taxonomy" id="2597225"/>
    <lineage>
        <taxon>Bacteria</taxon>
        <taxon>Deltaproteobacteria</taxon>
        <taxon>Candidatus Acidulodesulfobacterales</taxon>
        <taxon>Candidatus Acididesulfobacter</taxon>
    </lineage>
</organism>
<dbReference type="GO" id="GO:0016787">
    <property type="term" value="F:hydrolase activity"/>
    <property type="evidence" value="ECO:0007669"/>
    <property type="project" value="UniProtKB-KW"/>
</dbReference>
<dbReference type="EMBL" id="SGBC01000002">
    <property type="protein sequence ID" value="RZD16250.1"/>
    <property type="molecule type" value="Genomic_DNA"/>
</dbReference>
<proteinExistence type="inferred from homology"/>
<keyword evidence="1" id="KW-0378">Hydrolase</keyword>
<evidence type="ECO:0000313" key="3">
    <source>
        <dbReference type="Proteomes" id="UP000316562"/>
    </source>
</evidence>
<dbReference type="NCBIfam" id="TIGR00730">
    <property type="entry name" value="Rossman fold protein, TIGR00730 family"/>
    <property type="match status" value="1"/>
</dbReference>
<dbReference type="Proteomes" id="UP000316562">
    <property type="component" value="Unassembled WGS sequence"/>
</dbReference>
<dbReference type="AlphaFoldDB" id="A0A519BG57"/>
<sequence>MAITKENSKNYDYELNSLNKGEPWRLFRIMGEFVDGFDVLPSVCPAVTIYGSARVDENSDVYKNTKEIAKGLALKGYSIISGGGPGVMEAANRGCREAKDEFDLQVNSVGLNIKLPKEQNINKYADFTLEFRYFFVRKVMLVRYASAYIMMPGGFGTLDELFETVELIQTNKTKPFPVILYGSDYWNGLIDWIKSNTLKKGYISPLDIDILQIKDDPDEIIDTILKFNLS</sequence>
<dbReference type="InterPro" id="IPR052341">
    <property type="entry name" value="LOG_family_nucleotidases"/>
</dbReference>
<dbReference type="EC" id="3.2.2.n1" evidence="1"/>
<dbReference type="GO" id="GO:0005829">
    <property type="term" value="C:cytosol"/>
    <property type="evidence" value="ECO:0007669"/>
    <property type="project" value="TreeGrafter"/>
</dbReference>
<protein>
    <recommendedName>
        <fullName evidence="1">Cytokinin riboside 5'-monophosphate phosphoribohydrolase</fullName>
        <ecNumber evidence="1">3.2.2.n1</ecNumber>
    </recommendedName>
</protein>
<gene>
    <name evidence="2" type="ORF">EVJ46_04235</name>
</gene>
<dbReference type="InterPro" id="IPR005269">
    <property type="entry name" value="LOG"/>
</dbReference>
<evidence type="ECO:0000313" key="2">
    <source>
        <dbReference type="EMBL" id="RZD16250.1"/>
    </source>
</evidence>
<dbReference type="Pfam" id="PF03641">
    <property type="entry name" value="Lysine_decarbox"/>
    <property type="match status" value="1"/>
</dbReference>
<comment type="caution">
    <text evidence="2">The sequence shown here is derived from an EMBL/GenBank/DDBJ whole genome shotgun (WGS) entry which is preliminary data.</text>
</comment>
<dbReference type="PANTHER" id="PTHR43393:SF2">
    <property type="entry name" value="CYTOKININ RIBOSIDE 5'-MONOPHOSPHATE PHOSPHORIBOHYDROLASE"/>
    <property type="match status" value="1"/>
</dbReference>
<accession>A0A519BG57</accession>
<dbReference type="SUPFAM" id="SSF102405">
    <property type="entry name" value="MCP/YpsA-like"/>
    <property type="match status" value="1"/>
</dbReference>
<keyword evidence="1" id="KW-0203">Cytokinin biosynthesis</keyword>
<comment type="similarity">
    <text evidence="1">Belongs to the LOG family.</text>
</comment>
<name>A0A519BG57_ACIG2</name>
<evidence type="ECO:0000256" key="1">
    <source>
        <dbReference type="RuleBase" id="RU363015"/>
    </source>
</evidence>
<dbReference type="GO" id="GO:0009691">
    <property type="term" value="P:cytokinin biosynthetic process"/>
    <property type="evidence" value="ECO:0007669"/>
    <property type="project" value="UniProtKB-UniRule"/>
</dbReference>
<dbReference type="InterPro" id="IPR031100">
    <property type="entry name" value="LOG_fam"/>
</dbReference>